<feature type="region of interest" description="Disordered" evidence="2">
    <location>
        <begin position="289"/>
        <end position="319"/>
    </location>
</feature>
<proteinExistence type="predicted"/>
<reference evidence="3" key="1">
    <citation type="submission" date="2020-07" db="EMBL/GenBank/DDBJ databases">
        <title>Multicomponent nature underlies the extraordinary mechanical properties of spider dragline silk.</title>
        <authorList>
            <person name="Kono N."/>
            <person name="Nakamura H."/>
            <person name="Mori M."/>
            <person name="Yoshida Y."/>
            <person name="Ohtoshi R."/>
            <person name="Malay A.D."/>
            <person name="Moran D.A.P."/>
            <person name="Tomita M."/>
            <person name="Numata K."/>
            <person name="Arakawa K."/>
        </authorList>
    </citation>
    <scope>NUCLEOTIDE SEQUENCE</scope>
</reference>
<evidence type="ECO:0000313" key="3">
    <source>
        <dbReference type="EMBL" id="GFQ74219.1"/>
    </source>
</evidence>
<keyword evidence="1" id="KW-0175">Coiled coil</keyword>
<feature type="region of interest" description="Disordered" evidence="2">
    <location>
        <begin position="567"/>
        <end position="589"/>
    </location>
</feature>
<dbReference type="OrthoDB" id="6427430at2759"/>
<name>A0A8X6FB17_TRICU</name>
<evidence type="ECO:0000256" key="1">
    <source>
        <dbReference type="SAM" id="Coils"/>
    </source>
</evidence>
<dbReference type="PANTHER" id="PTHR18839">
    <property type="entry name" value="MITOTIC INTERACTOR AND SUBSTRATE OF PLK1 MISP FAMILY MEMBER"/>
    <property type="match status" value="1"/>
</dbReference>
<evidence type="ECO:0000256" key="2">
    <source>
        <dbReference type="SAM" id="MobiDB-lite"/>
    </source>
</evidence>
<evidence type="ECO:0000313" key="4">
    <source>
        <dbReference type="Proteomes" id="UP000887116"/>
    </source>
</evidence>
<gene>
    <name evidence="3" type="primary">AVEN_147834_1</name>
    <name evidence="3" type="ORF">TNCT_105061</name>
</gene>
<feature type="region of interest" description="Disordered" evidence="2">
    <location>
        <begin position="116"/>
        <end position="143"/>
    </location>
</feature>
<comment type="caution">
    <text evidence="3">The sequence shown here is derived from an EMBL/GenBank/DDBJ whole genome shotgun (WGS) entry which is preliminary data.</text>
</comment>
<dbReference type="PANTHER" id="PTHR18839:SF0">
    <property type="entry name" value="MITOTIC INTERACTOR AND SUBSTRATE OF PLK1 ISOFORM X1-RELATED"/>
    <property type="match status" value="1"/>
</dbReference>
<protein>
    <submittedName>
        <fullName evidence="3">Uncharacterized protein</fullName>
    </submittedName>
</protein>
<keyword evidence="4" id="KW-1185">Reference proteome</keyword>
<accession>A0A8X6FB17</accession>
<feature type="region of interest" description="Disordered" evidence="2">
    <location>
        <begin position="413"/>
        <end position="434"/>
    </location>
</feature>
<dbReference type="AlphaFoldDB" id="A0A8X6FB17"/>
<feature type="compositionally biased region" description="Low complexity" evidence="2">
    <location>
        <begin position="573"/>
        <end position="589"/>
    </location>
</feature>
<sequence length="805" mass="91031">MKPVENLEYVSLSELFVLASMYCRSLSPIGIYGQKNCSLKDEDELAQIIGNYRVTSDFEWLEFKAEIDNHIQKSVLKDENSNSIDSFDDPSKEIDITVEEEDKFCFETITPELSDLTPELSEDSMSQDKKLENSSSDVDTDSLLSSNMNDIETVSSTTQYNCLETVEETEILATDRITESVDIRISPRNSTVELINFQTADSFSSEFSLVADVEVKMTDSQDEEKVTSTFETTLENSIQTNGEAKETLINWVDDYTSTNDVNESTDTEKCNKDSGKLLNFDIPDKEFRQFNDKIPNPVDNSKRSTAARREPRSTGNVSAFSVESKIAQEIKEMKQREEDLRKMREMLSKQMSAKSENTQTAVPVTVSAPKKEIIKQPIETVKPEKEKTPAKTHTVNGGQSYNIASVFGHKRKDTSKTIENTPKADKKSSATSTYESPIEKEIRIVKQREEELKREREQALKIKMQLESCQLNADMSDDDKETVDTFASVSICSDSSFDSGTKLTTPEQKHYDSSLSPTSMNNKINEMYCNSYIAESICSLDSISQSERGVNVNGLQKVYSQNTLKNSSFHNNSIRTPSPDSTSSSSISKMSFPFTSTKQGSIVQNKNVNMERFIASKGKQIVFKNTSPINAVGSNDYMEIKPPQIKKKDQKSQRKFISAASKIQSELQEMKEREEELKKERARLLGLNGQITEQTPETKDVNHNSNSSTDICSSPDFLENEKEITSELEKEEVSNQLNQTRRRSTLIEEWERRIQKSGVQEAFVLEEIGKLQTDSLDPGILYQTLRFLTSSGPLSLLEDFQHKFQ</sequence>
<feature type="coiled-coil region" evidence="1">
    <location>
        <begin position="660"/>
        <end position="690"/>
    </location>
</feature>
<dbReference type="InterPro" id="IPR042779">
    <property type="entry name" value="MISP/MISP3-like"/>
</dbReference>
<dbReference type="Proteomes" id="UP000887116">
    <property type="component" value="Unassembled WGS sequence"/>
</dbReference>
<feature type="compositionally biased region" description="Low complexity" evidence="2">
    <location>
        <begin position="134"/>
        <end position="143"/>
    </location>
</feature>
<feature type="region of interest" description="Disordered" evidence="2">
    <location>
        <begin position="695"/>
        <end position="715"/>
    </location>
</feature>
<feature type="compositionally biased region" description="Polar residues" evidence="2">
    <location>
        <begin position="703"/>
        <end position="712"/>
    </location>
</feature>
<dbReference type="EMBL" id="BMAO01021394">
    <property type="protein sequence ID" value="GFQ74219.1"/>
    <property type="molecule type" value="Genomic_DNA"/>
</dbReference>
<feature type="coiled-coil region" evidence="1">
    <location>
        <begin position="438"/>
        <end position="465"/>
    </location>
</feature>
<organism evidence="3 4">
    <name type="scientific">Trichonephila clavata</name>
    <name type="common">Joro spider</name>
    <name type="synonym">Nephila clavata</name>
    <dbReference type="NCBI Taxonomy" id="2740835"/>
    <lineage>
        <taxon>Eukaryota</taxon>
        <taxon>Metazoa</taxon>
        <taxon>Ecdysozoa</taxon>
        <taxon>Arthropoda</taxon>
        <taxon>Chelicerata</taxon>
        <taxon>Arachnida</taxon>
        <taxon>Araneae</taxon>
        <taxon>Araneomorphae</taxon>
        <taxon>Entelegynae</taxon>
        <taxon>Araneoidea</taxon>
        <taxon>Nephilidae</taxon>
        <taxon>Trichonephila</taxon>
    </lineage>
</organism>